<dbReference type="STRING" id="1047168.A0A0F4GTD5"/>
<feature type="compositionally biased region" description="Basic and acidic residues" evidence="1">
    <location>
        <begin position="516"/>
        <end position="527"/>
    </location>
</feature>
<dbReference type="InterPro" id="IPR037523">
    <property type="entry name" value="VOC_core"/>
</dbReference>
<dbReference type="InterPro" id="IPR004360">
    <property type="entry name" value="Glyas_Fos-R_dOase_dom"/>
</dbReference>
<dbReference type="Gene3D" id="3.10.180.10">
    <property type="entry name" value="2,3-Dihydroxybiphenyl 1,2-Dioxygenase, domain 1"/>
    <property type="match status" value="1"/>
</dbReference>
<dbReference type="AlphaFoldDB" id="A0A0F4GTD5"/>
<feature type="compositionally biased region" description="Low complexity" evidence="1">
    <location>
        <begin position="486"/>
        <end position="499"/>
    </location>
</feature>
<organism evidence="3 4">
    <name type="scientific">Zymoseptoria brevis</name>
    <dbReference type="NCBI Taxonomy" id="1047168"/>
    <lineage>
        <taxon>Eukaryota</taxon>
        <taxon>Fungi</taxon>
        <taxon>Dikarya</taxon>
        <taxon>Ascomycota</taxon>
        <taxon>Pezizomycotina</taxon>
        <taxon>Dothideomycetes</taxon>
        <taxon>Dothideomycetidae</taxon>
        <taxon>Mycosphaerellales</taxon>
        <taxon>Mycosphaerellaceae</taxon>
        <taxon>Zymoseptoria</taxon>
    </lineage>
</organism>
<proteinExistence type="predicted"/>
<comment type="caution">
    <text evidence="3">The sequence shown here is derived from an EMBL/GenBank/DDBJ whole genome shotgun (WGS) entry which is preliminary data.</text>
</comment>
<dbReference type="Pfam" id="PF00903">
    <property type="entry name" value="Glyoxalase"/>
    <property type="match status" value="1"/>
</dbReference>
<feature type="region of interest" description="Disordered" evidence="1">
    <location>
        <begin position="238"/>
        <end position="347"/>
    </location>
</feature>
<keyword evidence="4" id="KW-1185">Reference proteome</keyword>
<dbReference type="OrthoDB" id="10249419at2759"/>
<name>A0A0F4GTD5_9PEZI</name>
<sequence length="620" mass="67405">MPVSHIGLTVSHIPSATSFFLAALQPLGYRFIGCQGDSIGLGIESADFFLTQSSRDTRPCPNHIAFLAKGRADVRECYAAALNAGGRPSGAPQYRNEKCTCFNAAVEDPDGNTIEFIYRQEHGEAGCEGEATPSEQSSRVQSWREEVAEGGVEEDARSVASVKSHGSKMSKAKSTMQTAVDLASATSKSMKSEEPSLGLTRANTAPVKSDAGGKSLLGAALGAAAGVALLYAMHQTERKNARDEADFRASMKSRSGSKTRHVPSRSMTLPPGPPPTAIGAQTAVPSSVPRETTPPSAPQETTVPSAPQETTVPSAPQDAIVQPEKTRHRNFSTTESAYSTRRPPDRSTQAQRMIQATGYNDQDAALQEVFDRNNHHRPMPTRSKTEHVYDYVPASSADRKTPDRREEALTAESATARPRRSHTRHDSVVNMQSPSQARRASAYDTPPARPESVIDTATYHPAAISLPGSSTFSRTSSRYDAKQDPATTSKAKSKSTSRAQPPPIPLQASEQSWENFRAETTDDDDHHRSYKYKSSRDDRYGAGYESDGLGDVKTVVPDDSISCVDLSQHRRRRRRKEGGSTSGRSKTGSERSESTVRPVKRREQRRERESSGLRKVFGIV</sequence>
<feature type="compositionally biased region" description="Polar residues" evidence="1">
    <location>
        <begin position="467"/>
        <end position="476"/>
    </location>
</feature>
<feature type="region of interest" description="Disordered" evidence="1">
    <location>
        <begin position="464"/>
        <end position="620"/>
    </location>
</feature>
<feature type="compositionally biased region" description="Polar residues" evidence="1">
    <location>
        <begin position="283"/>
        <end position="314"/>
    </location>
</feature>
<dbReference type="PROSITE" id="PS51819">
    <property type="entry name" value="VOC"/>
    <property type="match status" value="1"/>
</dbReference>
<feature type="compositionally biased region" description="Basic and acidic residues" evidence="1">
    <location>
        <begin position="238"/>
        <end position="249"/>
    </location>
</feature>
<dbReference type="PANTHER" id="PTHR35006:SF3">
    <property type="entry name" value="GLYOXALASE FAMILY PROTEIN (AFU_ORTHOLOGUE AFUA_3G06020)"/>
    <property type="match status" value="1"/>
</dbReference>
<reference evidence="3 4" key="1">
    <citation type="submission" date="2015-03" db="EMBL/GenBank/DDBJ databases">
        <title>RNA-seq based gene annotation and comparative genomics of four Zymoseptoria species reveal species-specific pathogenicity related genes and transposable element activity.</title>
        <authorList>
            <person name="Grandaubert J."/>
            <person name="Bhattacharyya A."/>
            <person name="Stukenbrock E.H."/>
        </authorList>
    </citation>
    <scope>NUCLEOTIDE SEQUENCE [LARGE SCALE GENOMIC DNA]</scope>
    <source>
        <strain evidence="3 4">Zb18110</strain>
    </source>
</reference>
<feature type="domain" description="VOC" evidence="2">
    <location>
        <begin position="2"/>
        <end position="119"/>
    </location>
</feature>
<dbReference type="Proteomes" id="UP000033647">
    <property type="component" value="Unassembled WGS sequence"/>
</dbReference>
<accession>A0A0F4GTD5</accession>
<feature type="region of interest" description="Disordered" evidence="1">
    <location>
        <begin position="374"/>
        <end position="452"/>
    </location>
</feature>
<dbReference type="InterPro" id="IPR029068">
    <property type="entry name" value="Glyas_Bleomycin-R_OHBP_Dase"/>
</dbReference>
<gene>
    <name evidence="3" type="ORF">TI39_contig336g00013</name>
</gene>
<evidence type="ECO:0000313" key="4">
    <source>
        <dbReference type="Proteomes" id="UP000033647"/>
    </source>
</evidence>
<feature type="compositionally biased region" description="Polar residues" evidence="1">
    <location>
        <begin position="429"/>
        <end position="438"/>
    </location>
</feature>
<evidence type="ECO:0000256" key="1">
    <source>
        <dbReference type="SAM" id="MobiDB-lite"/>
    </source>
</evidence>
<protein>
    <recommendedName>
        <fullName evidence="2">VOC domain-containing protein</fullName>
    </recommendedName>
</protein>
<dbReference type="SUPFAM" id="SSF54593">
    <property type="entry name" value="Glyoxalase/Bleomycin resistance protein/Dihydroxybiphenyl dioxygenase"/>
    <property type="match status" value="1"/>
</dbReference>
<feature type="compositionally biased region" description="Basic and acidic residues" evidence="1">
    <location>
        <begin position="397"/>
        <end position="408"/>
    </location>
</feature>
<evidence type="ECO:0000313" key="3">
    <source>
        <dbReference type="EMBL" id="KJY00313.1"/>
    </source>
</evidence>
<evidence type="ECO:0000259" key="2">
    <source>
        <dbReference type="PROSITE" id="PS51819"/>
    </source>
</evidence>
<dbReference type="PANTHER" id="PTHR35006">
    <property type="entry name" value="GLYOXALASE FAMILY PROTEIN (AFU_ORTHOLOGUE AFUA_5G14830)"/>
    <property type="match status" value="1"/>
</dbReference>
<dbReference type="EMBL" id="LAFY01000328">
    <property type="protein sequence ID" value="KJY00313.1"/>
    <property type="molecule type" value="Genomic_DNA"/>
</dbReference>